<dbReference type="GO" id="GO:0035241">
    <property type="term" value="F:protein-arginine omega-N monomethyltransferase activity"/>
    <property type="evidence" value="ECO:0007669"/>
    <property type="project" value="TreeGrafter"/>
</dbReference>
<gene>
    <name evidence="1 3" type="ORF">P152DRAFT_459996</name>
</gene>
<organism evidence="1">
    <name type="scientific">Eremomyces bilateralis CBS 781.70</name>
    <dbReference type="NCBI Taxonomy" id="1392243"/>
    <lineage>
        <taxon>Eukaryota</taxon>
        <taxon>Fungi</taxon>
        <taxon>Dikarya</taxon>
        <taxon>Ascomycota</taxon>
        <taxon>Pezizomycotina</taxon>
        <taxon>Dothideomycetes</taxon>
        <taxon>Dothideomycetes incertae sedis</taxon>
        <taxon>Eremomycetales</taxon>
        <taxon>Eremomycetaceae</taxon>
        <taxon>Eremomyces</taxon>
    </lineage>
</organism>
<dbReference type="AlphaFoldDB" id="A0A6G1FZB0"/>
<evidence type="ECO:0000313" key="3">
    <source>
        <dbReference type="RefSeq" id="XP_033532749.1"/>
    </source>
</evidence>
<dbReference type="EMBL" id="ML975163">
    <property type="protein sequence ID" value="KAF1811118.1"/>
    <property type="molecule type" value="Genomic_DNA"/>
</dbReference>
<dbReference type="InterPro" id="IPR007364">
    <property type="entry name" value="SFM1-like"/>
</dbReference>
<reference evidence="3" key="3">
    <citation type="submission" date="2025-04" db="UniProtKB">
        <authorList>
            <consortium name="RefSeq"/>
        </authorList>
    </citation>
    <scope>IDENTIFICATION</scope>
    <source>
        <strain evidence="3">CBS 781.70</strain>
    </source>
</reference>
<dbReference type="PANTHER" id="PTHR35517:SF1">
    <property type="entry name" value="PROTEIN ARGININE N-METHYLTRANSFERASE SFM1"/>
    <property type="match status" value="1"/>
</dbReference>
<dbReference type="CDD" id="cd18090">
    <property type="entry name" value="Arginine_MT_Sfm1"/>
    <property type="match status" value="1"/>
</dbReference>
<dbReference type="Proteomes" id="UP000504638">
    <property type="component" value="Unplaced"/>
</dbReference>
<sequence length="247" mass="27544">MAPSPTDPRPHHYLIEHLDPEISPWSTAEYASIANETHSTYPPSSSVSSTPSKTPYFILSSVPPSMQLPAELQQLQTRGMVSVEHRSVEEMCWQEGEKGEGKLWRKERVCLLDPKAEKELEPKDGEVFDAFLFGGILGDDPPRDRTSELRCKGFPTRRLGPLQMTTDTAVRVTRLVVASGIPVDQIPYIDYPEIKINKHETTEMPFRYVKDERGKPAMPEGMDELIAKDSDKGFAELMGDDGALGGS</sequence>
<accession>A0A6G1FZB0</accession>
<proteinExistence type="predicted"/>
<dbReference type="RefSeq" id="XP_033532749.1">
    <property type="nucleotide sequence ID" value="XM_033679804.1"/>
</dbReference>
<reference evidence="1 3" key="1">
    <citation type="submission" date="2020-01" db="EMBL/GenBank/DDBJ databases">
        <authorList>
            <consortium name="DOE Joint Genome Institute"/>
            <person name="Haridas S."/>
            <person name="Albert R."/>
            <person name="Binder M."/>
            <person name="Bloem J."/>
            <person name="Labutti K."/>
            <person name="Salamov A."/>
            <person name="Andreopoulos B."/>
            <person name="Baker S.E."/>
            <person name="Barry K."/>
            <person name="Bills G."/>
            <person name="Bluhm B.H."/>
            <person name="Cannon C."/>
            <person name="Castanera R."/>
            <person name="Culley D.E."/>
            <person name="Daum C."/>
            <person name="Ezra D."/>
            <person name="Gonzalez J.B."/>
            <person name="Henrissat B."/>
            <person name="Kuo A."/>
            <person name="Liang C."/>
            <person name="Lipzen A."/>
            <person name="Lutzoni F."/>
            <person name="Magnuson J."/>
            <person name="Mondo S."/>
            <person name="Nolan M."/>
            <person name="Ohm R."/>
            <person name="Pangilinan J."/>
            <person name="Park H.-J."/>
            <person name="Ramirez L."/>
            <person name="Alfaro M."/>
            <person name="Sun H."/>
            <person name="Tritt A."/>
            <person name="Yoshinaga Y."/>
            <person name="Zwiers L.-H."/>
            <person name="Turgeon B.G."/>
            <person name="Goodwin S.B."/>
            <person name="Spatafora J.W."/>
            <person name="Crous P.W."/>
            <person name="Grigoriev I.V."/>
        </authorList>
    </citation>
    <scope>NUCLEOTIDE SEQUENCE</scope>
    <source>
        <strain evidence="1 3">CBS 781.70</strain>
    </source>
</reference>
<evidence type="ECO:0000313" key="2">
    <source>
        <dbReference type="Proteomes" id="UP000504638"/>
    </source>
</evidence>
<name>A0A6G1FZB0_9PEZI</name>
<dbReference type="Pfam" id="PF04252">
    <property type="entry name" value="SFM1-like"/>
    <property type="match status" value="1"/>
</dbReference>
<dbReference type="GeneID" id="54420374"/>
<evidence type="ECO:0000313" key="1">
    <source>
        <dbReference type="EMBL" id="KAF1811118.1"/>
    </source>
</evidence>
<protein>
    <submittedName>
        <fullName evidence="1 3">DUF431-domain-containing protein</fullName>
    </submittedName>
</protein>
<keyword evidence="2" id="KW-1185">Reference proteome</keyword>
<reference evidence="3" key="2">
    <citation type="submission" date="2020-04" db="EMBL/GenBank/DDBJ databases">
        <authorList>
            <consortium name="NCBI Genome Project"/>
        </authorList>
    </citation>
    <scope>NUCLEOTIDE SEQUENCE</scope>
    <source>
        <strain evidence="3">CBS 781.70</strain>
    </source>
</reference>
<dbReference type="OrthoDB" id="373498at2759"/>
<dbReference type="PANTHER" id="PTHR35517">
    <property type="entry name" value="PROTEIN ARGININE N-METHYLTRANSFERASE SFM1"/>
    <property type="match status" value="1"/>
</dbReference>